<reference evidence="7 8" key="1">
    <citation type="journal article" date="2016" name="Mol. Biol. Evol.">
        <title>Comparative Genomics of Early-Diverging Mushroom-Forming Fungi Provides Insights into the Origins of Lignocellulose Decay Capabilities.</title>
        <authorList>
            <person name="Nagy L.G."/>
            <person name="Riley R."/>
            <person name="Tritt A."/>
            <person name="Adam C."/>
            <person name="Daum C."/>
            <person name="Floudas D."/>
            <person name="Sun H."/>
            <person name="Yadav J.S."/>
            <person name="Pangilinan J."/>
            <person name="Larsson K.H."/>
            <person name="Matsuura K."/>
            <person name="Barry K."/>
            <person name="Labutti K."/>
            <person name="Kuo R."/>
            <person name="Ohm R.A."/>
            <person name="Bhattacharya S.S."/>
            <person name="Shirouzu T."/>
            <person name="Yoshinaga Y."/>
            <person name="Martin F.M."/>
            <person name="Grigoriev I.V."/>
            <person name="Hibbett D.S."/>
        </authorList>
    </citation>
    <scope>NUCLEOTIDE SEQUENCE [LARGE SCALE GENOMIC DNA]</scope>
    <source>
        <strain evidence="7 8">CBS 109695</strain>
    </source>
</reference>
<dbReference type="PANTHER" id="PTHR34853">
    <property type="match status" value="1"/>
</dbReference>
<dbReference type="InterPro" id="IPR005152">
    <property type="entry name" value="Lipase_secreted"/>
</dbReference>
<comment type="catalytic activity">
    <reaction evidence="1">
        <text>a triacylglycerol + H2O = a diacylglycerol + a fatty acid + H(+)</text>
        <dbReference type="Rhea" id="RHEA:12044"/>
        <dbReference type="ChEBI" id="CHEBI:15377"/>
        <dbReference type="ChEBI" id="CHEBI:15378"/>
        <dbReference type="ChEBI" id="CHEBI:17855"/>
        <dbReference type="ChEBI" id="CHEBI:18035"/>
        <dbReference type="ChEBI" id="CHEBI:28868"/>
        <dbReference type="EC" id="3.1.1.3"/>
    </reaction>
</comment>
<dbReference type="GO" id="GO:0004806">
    <property type="term" value="F:triacylglycerol lipase activity"/>
    <property type="evidence" value="ECO:0007669"/>
    <property type="project" value="UniProtKB-UniRule"/>
</dbReference>
<evidence type="ECO:0000313" key="7">
    <source>
        <dbReference type="EMBL" id="KZP15405.1"/>
    </source>
</evidence>
<dbReference type="Pfam" id="PF03583">
    <property type="entry name" value="LIP"/>
    <property type="match status" value="1"/>
</dbReference>
<proteinExistence type="inferred from homology"/>
<gene>
    <name evidence="7" type="ORF">FIBSPDRAFT_795634</name>
</gene>
<dbReference type="GO" id="GO:0016042">
    <property type="term" value="P:lipid catabolic process"/>
    <property type="evidence" value="ECO:0007669"/>
    <property type="project" value="UniProtKB-UniRule"/>
</dbReference>
<keyword evidence="5" id="KW-0443">Lipid metabolism</keyword>
<dbReference type="PANTHER" id="PTHR34853:SF1">
    <property type="entry name" value="LIPASE 5"/>
    <property type="match status" value="1"/>
</dbReference>
<sequence length="441" mass="45870">MIGLSAFLFVIVALGASVPIPDNDPFYQPPLGFESSAPGTVFNNRTISSGITGASAVQLLYRTTYTNGTAGATVATVLRGLLSEGDKVVAYQNPEDSVNTTCAPSYVFSTGNGPSFGSDITNGLDNGWTLVVPDYEGFGSAFGAGRQSGYAVLDALRAAFNYAPFDVLKNATVGGYGYSGGAIATGWAASVQSTYAPELNVKGWAFGGTPANVTSTLQHVEGTVFAGFAVAGMAGTMAAYPALATRFDEIATARGLAAIATVKTQCDSADLSSFLFVNVENTAYQNLGSQLLYDPVIAPILANGTMGIDSTLTPTAPAYMYHGKSDEVIPYASALKTALAWCANAASIEFVTETGGTGHIGTADVLGKNATDWLELRMSGVAPATGCSYVSWDEAGSPFKRDGGSALARFGVGDERIADDIKKRVREGRSVPSLWSYAWMM</sequence>
<keyword evidence="4" id="KW-0442">Lipid degradation</keyword>
<keyword evidence="3" id="KW-0378">Hydrolase</keyword>
<evidence type="ECO:0000256" key="6">
    <source>
        <dbReference type="PIRNR" id="PIRNR029171"/>
    </source>
</evidence>
<dbReference type="EMBL" id="KV417605">
    <property type="protein sequence ID" value="KZP15405.1"/>
    <property type="molecule type" value="Genomic_DNA"/>
</dbReference>
<protein>
    <recommendedName>
        <fullName evidence="2">triacylglycerol lipase</fullName>
        <ecNumber evidence="2">3.1.1.3</ecNumber>
    </recommendedName>
</protein>
<comment type="similarity">
    <text evidence="6">Belongs to the AB hydrolase superfamily. Lipase family.</text>
</comment>
<dbReference type="AlphaFoldDB" id="A0A166E593"/>
<dbReference type="SUPFAM" id="SSF53474">
    <property type="entry name" value="alpha/beta-Hydrolases"/>
    <property type="match status" value="1"/>
</dbReference>
<dbReference type="Gene3D" id="1.10.260.130">
    <property type="match status" value="1"/>
</dbReference>
<feature type="signal peptide" evidence="6">
    <location>
        <begin position="1"/>
        <end position="17"/>
    </location>
</feature>
<evidence type="ECO:0000256" key="2">
    <source>
        <dbReference type="ARBA" id="ARBA00013279"/>
    </source>
</evidence>
<accession>A0A166E593</accession>
<evidence type="ECO:0000256" key="3">
    <source>
        <dbReference type="ARBA" id="ARBA00022801"/>
    </source>
</evidence>
<keyword evidence="6" id="KW-0732">Signal</keyword>
<dbReference type="OrthoDB" id="2373480at2759"/>
<dbReference type="Proteomes" id="UP000076532">
    <property type="component" value="Unassembled WGS sequence"/>
</dbReference>
<evidence type="ECO:0000313" key="8">
    <source>
        <dbReference type="Proteomes" id="UP000076532"/>
    </source>
</evidence>
<evidence type="ECO:0000256" key="1">
    <source>
        <dbReference type="ARBA" id="ARBA00001024"/>
    </source>
</evidence>
<keyword evidence="8" id="KW-1185">Reference proteome</keyword>
<dbReference type="EC" id="3.1.1.3" evidence="2"/>
<dbReference type="Gene3D" id="3.40.50.1820">
    <property type="entry name" value="alpha/beta hydrolase"/>
    <property type="match status" value="1"/>
</dbReference>
<feature type="chain" id="PRO_5013433334" description="triacylglycerol lipase" evidence="6">
    <location>
        <begin position="18"/>
        <end position="441"/>
    </location>
</feature>
<dbReference type="InterPro" id="IPR029058">
    <property type="entry name" value="AB_hydrolase_fold"/>
</dbReference>
<evidence type="ECO:0000256" key="5">
    <source>
        <dbReference type="ARBA" id="ARBA00023098"/>
    </source>
</evidence>
<dbReference type="PIRSF" id="PIRSF029171">
    <property type="entry name" value="Esterase_LipA"/>
    <property type="match status" value="1"/>
</dbReference>
<organism evidence="7 8">
    <name type="scientific">Athelia psychrophila</name>
    <dbReference type="NCBI Taxonomy" id="1759441"/>
    <lineage>
        <taxon>Eukaryota</taxon>
        <taxon>Fungi</taxon>
        <taxon>Dikarya</taxon>
        <taxon>Basidiomycota</taxon>
        <taxon>Agaricomycotina</taxon>
        <taxon>Agaricomycetes</taxon>
        <taxon>Agaricomycetidae</taxon>
        <taxon>Atheliales</taxon>
        <taxon>Atheliaceae</taxon>
        <taxon>Athelia</taxon>
    </lineage>
</organism>
<evidence type="ECO:0000256" key="4">
    <source>
        <dbReference type="ARBA" id="ARBA00022963"/>
    </source>
</evidence>
<name>A0A166E593_9AGAM</name>